<dbReference type="EMBL" id="MVFC01000006">
    <property type="protein sequence ID" value="OON80939.1"/>
    <property type="molecule type" value="Genomic_DNA"/>
</dbReference>
<evidence type="ECO:0008006" key="4">
    <source>
        <dbReference type="Google" id="ProtNLM"/>
    </source>
</evidence>
<dbReference type="InterPro" id="IPR006530">
    <property type="entry name" value="YD"/>
</dbReference>
<organism evidence="2 3">
    <name type="scientific">Streptomyces tsukubensis</name>
    <dbReference type="NCBI Taxonomy" id="83656"/>
    <lineage>
        <taxon>Bacteria</taxon>
        <taxon>Bacillati</taxon>
        <taxon>Actinomycetota</taxon>
        <taxon>Actinomycetes</taxon>
        <taxon>Kitasatosporales</taxon>
        <taxon>Streptomycetaceae</taxon>
        <taxon>Streptomyces</taxon>
    </lineage>
</organism>
<accession>A0A1V4ACJ8</accession>
<feature type="compositionally biased region" description="Basic and acidic residues" evidence="1">
    <location>
        <begin position="143"/>
        <end position="164"/>
    </location>
</feature>
<sequence length="244" mass="27669">MRAEAVAQGLLDAEPLRLVAGDRVFEAEAAVREVVGVYPLGDISVAVGGLRAPLDQDSAFGVHGSYDSAVVVQHTFRPARTPHLTVRPRQQRARYPAARLRLPGRRPSDGPPRPGERHPTRHARRGGPRHRHRRRRLGRALRLRGDGQPDRRILAPTHPGHEATGERCYTGTRITRAGRVRYEHDALGRITSRRRTRLSNKPETWRYTWDAEDRPSSVLTPDGTRWHYRYDPLGRRIAKQDPGF</sequence>
<proteinExistence type="predicted"/>
<comment type="caution">
    <text evidence="2">The sequence shown here is derived from an EMBL/GenBank/DDBJ whole genome shotgun (WGS) entry which is preliminary data.</text>
</comment>
<keyword evidence="3" id="KW-1185">Reference proteome</keyword>
<dbReference type="Pfam" id="PF05593">
    <property type="entry name" value="RHS_repeat"/>
    <property type="match status" value="1"/>
</dbReference>
<dbReference type="NCBIfam" id="TIGR01643">
    <property type="entry name" value="YD_repeat_2x"/>
    <property type="match status" value="2"/>
</dbReference>
<dbReference type="Proteomes" id="UP000190539">
    <property type="component" value="Unassembled WGS sequence"/>
</dbReference>
<dbReference type="InterPro" id="IPR031325">
    <property type="entry name" value="RHS_repeat"/>
</dbReference>
<reference evidence="2 3" key="1">
    <citation type="submission" date="2017-02" db="EMBL/GenBank/DDBJ databases">
        <title>Draft Genome Sequence of Streptomyces tsukubaensis F601, a Producer of the immunosuppressant tacrolimus FK506.</title>
        <authorList>
            <person name="Zong G."/>
            <person name="Zhong C."/>
            <person name="Fu J."/>
            <person name="Qin R."/>
            <person name="Cao G."/>
        </authorList>
    </citation>
    <scope>NUCLEOTIDE SEQUENCE [LARGE SCALE GENOMIC DNA]</scope>
    <source>
        <strain evidence="2 3">F601</strain>
    </source>
</reference>
<dbReference type="AlphaFoldDB" id="A0A1V4ACJ8"/>
<dbReference type="Gene3D" id="2.180.10.10">
    <property type="entry name" value="RHS repeat-associated core"/>
    <property type="match status" value="1"/>
</dbReference>
<protein>
    <recommendedName>
        <fullName evidence="4">RHS repeat protein</fullName>
    </recommendedName>
</protein>
<evidence type="ECO:0000313" key="2">
    <source>
        <dbReference type="EMBL" id="OON80939.1"/>
    </source>
</evidence>
<gene>
    <name evidence="2" type="ORF">B1H18_11300</name>
</gene>
<name>A0A1V4ACJ8_9ACTN</name>
<feature type="compositionally biased region" description="Basic residues" evidence="1">
    <location>
        <begin position="119"/>
        <end position="142"/>
    </location>
</feature>
<evidence type="ECO:0000256" key="1">
    <source>
        <dbReference type="SAM" id="MobiDB-lite"/>
    </source>
</evidence>
<evidence type="ECO:0000313" key="3">
    <source>
        <dbReference type="Proteomes" id="UP000190539"/>
    </source>
</evidence>
<dbReference type="STRING" id="83656.B1H18_11300"/>
<feature type="region of interest" description="Disordered" evidence="1">
    <location>
        <begin position="81"/>
        <end position="164"/>
    </location>
</feature>